<evidence type="ECO:0000256" key="12">
    <source>
        <dbReference type="ARBA" id="ARBA00023136"/>
    </source>
</evidence>
<gene>
    <name evidence="15" type="primary">exbD</name>
    <name evidence="15" type="ORF">F1B92_07895</name>
</gene>
<dbReference type="GO" id="GO:0005886">
    <property type="term" value="C:plasma membrane"/>
    <property type="evidence" value="ECO:0007669"/>
    <property type="project" value="UniProtKB-SubCell"/>
</dbReference>
<proteinExistence type="inferred from homology"/>
<dbReference type="Pfam" id="PF02472">
    <property type="entry name" value="ExbD"/>
    <property type="match status" value="1"/>
</dbReference>
<dbReference type="Gene3D" id="3.30.420.270">
    <property type="match status" value="1"/>
</dbReference>
<keyword evidence="11 14" id="KW-1133">Transmembrane helix</keyword>
<keyword evidence="7" id="KW-1003">Cell membrane</keyword>
<evidence type="ECO:0000256" key="6">
    <source>
        <dbReference type="ARBA" id="ARBA00022448"/>
    </source>
</evidence>
<evidence type="ECO:0000256" key="7">
    <source>
        <dbReference type="ARBA" id="ARBA00022475"/>
    </source>
</evidence>
<keyword evidence="8" id="KW-0997">Cell inner membrane</keyword>
<dbReference type="InterPro" id="IPR003400">
    <property type="entry name" value="ExbD"/>
</dbReference>
<dbReference type="PANTHER" id="PTHR30558:SF12">
    <property type="entry name" value="BIOPOLYMER TRANSPORT PROTEIN EXBD"/>
    <property type="match status" value="1"/>
</dbReference>
<comment type="caution">
    <text evidence="15">The sequence shown here is derived from an EMBL/GenBank/DDBJ whole genome shotgun (WGS) entry which is preliminary data.</text>
</comment>
<dbReference type="NCBIfam" id="TIGR02804">
    <property type="entry name" value="ExbD_2"/>
    <property type="match status" value="1"/>
</dbReference>
<dbReference type="EMBL" id="VWSJ01000038">
    <property type="protein sequence ID" value="MSN97081.1"/>
    <property type="molecule type" value="Genomic_DNA"/>
</dbReference>
<evidence type="ECO:0000256" key="9">
    <source>
        <dbReference type="ARBA" id="ARBA00022692"/>
    </source>
</evidence>
<keyword evidence="10 13" id="KW-0653">Protein transport</keyword>
<feature type="transmembrane region" description="Helical" evidence="14">
    <location>
        <begin position="12"/>
        <end position="33"/>
    </location>
</feature>
<comment type="function">
    <text evidence="1">Involved in the TonB-dependent energy-dependent transport of various receptor-bound substrates.</text>
</comment>
<evidence type="ECO:0000256" key="13">
    <source>
        <dbReference type="RuleBase" id="RU003879"/>
    </source>
</evidence>
<sequence length="129" mass="14582">MKLNKKDGLNVVPFIDIMLVLLAIVLSISTFIAQGKIQVNLPKAPNATKSTQNDIKKVTILVNSDNEIYIDDNVTTPQELSLKLKDILKEDTLVVIKNDKDSKFDMFIKVIDVLKELKHEKFSIITQTE</sequence>
<reference evidence="15 16" key="1">
    <citation type="submission" date="2019-09" db="EMBL/GenBank/DDBJ databases">
        <authorList>
            <person name="Silva M."/>
            <person name="Pereira G."/>
            <person name="Lopes-Da-Costa L."/>
            <person name="Silva E."/>
        </authorList>
    </citation>
    <scope>NUCLEOTIDE SEQUENCE [LARGE SCALE GENOMIC DNA]</scope>
    <source>
        <strain evidence="15 16">FMV-PI01</strain>
    </source>
</reference>
<protein>
    <recommendedName>
        <fullName evidence="5">Biopolymer transport protein ExbD</fullName>
    </recommendedName>
</protein>
<evidence type="ECO:0000256" key="8">
    <source>
        <dbReference type="ARBA" id="ARBA00022519"/>
    </source>
</evidence>
<comment type="similarity">
    <text evidence="3 13">Belongs to the ExbD/TolR family.</text>
</comment>
<dbReference type="AlphaFoldDB" id="A0A6L5WN36"/>
<name>A0A6L5WN36_9BACT</name>
<evidence type="ECO:0000256" key="2">
    <source>
        <dbReference type="ARBA" id="ARBA00004249"/>
    </source>
</evidence>
<evidence type="ECO:0000256" key="11">
    <source>
        <dbReference type="ARBA" id="ARBA00022989"/>
    </source>
</evidence>
<evidence type="ECO:0000256" key="5">
    <source>
        <dbReference type="ARBA" id="ARBA00022090"/>
    </source>
</evidence>
<evidence type="ECO:0000313" key="15">
    <source>
        <dbReference type="EMBL" id="MSN97081.1"/>
    </source>
</evidence>
<dbReference type="RefSeq" id="WP_154571330.1">
    <property type="nucleotide sequence ID" value="NZ_VWSJ01000038.1"/>
</dbReference>
<evidence type="ECO:0000256" key="4">
    <source>
        <dbReference type="ARBA" id="ARBA00011471"/>
    </source>
</evidence>
<dbReference type="Proteomes" id="UP000476338">
    <property type="component" value="Unassembled WGS sequence"/>
</dbReference>
<comment type="subcellular location">
    <subcellularLocation>
        <location evidence="2">Cell inner membrane</location>
        <topology evidence="2">Single-pass type II membrane protein</topology>
    </subcellularLocation>
    <subcellularLocation>
        <location evidence="13">Cell membrane</location>
        <topology evidence="13">Single-pass type II membrane protein</topology>
    </subcellularLocation>
</comment>
<evidence type="ECO:0000256" key="3">
    <source>
        <dbReference type="ARBA" id="ARBA00005811"/>
    </source>
</evidence>
<evidence type="ECO:0000313" key="16">
    <source>
        <dbReference type="Proteomes" id="UP000476338"/>
    </source>
</evidence>
<reference evidence="15 16" key="2">
    <citation type="submission" date="2020-03" db="EMBL/GenBank/DDBJ databases">
        <title>Campylobacter portucalensis sp. nov., a new species of Campylobacter isolated from the reproductive tract of bulls.</title>
        <authorList>
            <person name="Silva M.F."/>
            <person name="Pereira G."/>
            <person name="Carneiro C."/>
            <person name="Hemphill A."/>
            <person name="Mateus L."/>
            <person name="Lopes-Da-Costa L."/>
            <person name="Silva E."/>
        </authorList>
    </citation>
    <scope>NUCLEOTIDE SEQUENCE [LARGE SCALE GENOMIC DNA]</scope>
    <source>
        <strain evidence="15 16">FMV-PI01</strain>
    </source>
</reference>
<evidence type="ECO:0000256" key="10">
    <source>
        <dbReference type="ARBA" id="ARBA00022927"/>
    </source>
</evidence>
<keyword evidence="12 14" id="KW-0472">Membrane</keyword>
<organism evidence="15 16">
    <name type="scientific">Campylobacter portucalensis</name>
    <dbReference type="NCBI Taxonomy" id="2608384"/>
    <lineage>
        <taxon>Bacteria</taxon>
        <taxon>Pseudomonadati</taxon>
        <taxon>Campylobacterota</taxon>
        <taxon>Epsilonproteobacteria</taxon>
        <taxon>Campylobacterales</taxon>
        <taxon>Campylobacteraceae</taxon>
        <taxon>Campylobacter</taxon>
    </lineage>
</organism>
<dbReference type="InterPro" id="IPR014171">
    <property type="entry name" value="TonB_ExbD_2"/>
</dbReference>
<keyword evidence="16" id="KW-1185">Reference proteome</keyword>
<dbReference type="GO" id="GO:0022857">
    <property type="term" value="F:transmembrane transporter activity"/>
    <property type="evidence" value="ECO:0007669"/>
    <property type="project" value="InterPro"/>
</dbReference>
<keyword evidence="6 13" id="KW-0813">Transport</keyword>
<evidence type="ECO:0000256" key="14">
    <source>
        <dbReference type="SAM" id="Phobius"/>
    </source>
</evidence>
<keyword evidence="9 13" id="KW-0812">Transmembrane</keyword>
<dbReference type="PANTHER" id="PTHR30558">
    <property type="entry name" value="EXBD MEMBRANE COMPONENT OF PMF-DRIVEN MACROMOLECULE IMPORT SYSTEM"/>
    <property type="match status" value="1"/>
</dbReference>
<accession>A0A6L5WN36</accession>
<evidence type="ECO:0000256" key="1">
    <source>
        <dbReference type="ARBA" id="ARBA00003540"/>
    </source>
</evidence>
<comment type="subunit">
    <text evidence="4">The accessory proteins ExbB and ExbD seem to form a complex with TonB.</text>
</comment>
<dbReference type="GO" id="GO:0015031">
    <property type="term" value="P:protein transport"/>
    <property type="evidence" value="ECO:0007669"/>
    <property type="project" value="UniProtKB-KW"/>
</dbReference>